<proteinExistence type="predicted"/>
<dbReference type="Proteomes" id="UP000321595">
    <property type="component" value="Chromosome"/>
</dbReference>
<gene>
    <name evidence="1" type="ORF">FRD01_16730</name>
</gene>
<keyword evidence="2" id="KW-1185">Reference proteome</keyword>
<dbReference type="AlphaFoldDB" id="A0A5B8XTH7"/>
<evidence type="ECO:0000313" key="1">
    <source>
        <dbReference type="EMBL" id="QED28855.1"/>
    </source>
</evidence>
<name>A0A5B8XTH7_9DELT</name>
<sequence>MVNQNGFHSLLFAIVCGCSGNGSNDATPIELRTAANITCVNRADSTTCFAGKYPKLWDGTSLPDVPIVFHRPKATARVVGPQWVCLDDGRCFGDATLGSLEAAETVLKPPNFRGDHVSAHINLLCWLGPDKHPDCVGENWSYFRNMSGADIRDIATEYEDIELNSLEICGTTRSGVKCEPLSVHANESPELFREFEGYEKPCLDEYYVCARRRDNVTEVTCWFDGKPDIKRSGVLEYSCGGEACLNFGDRVECYSHDSSRVKKFEVELVQISVGTFHFCGVTKANQVLCRTLNDKGKDYFSKHRSLEFISLESWRDLLAEPRSKD</sequence>
<evidence type="ECO:0000313" key="2">
    <source>
        <dbReference type="Proteomes" id="UP000321595"/>
    </source>
</evidence>
<dbReference type="RefSeq" id="WP_146961652.1">
    <property type="nucleotide sequence ID" value="NZ_CP042467.1"/>
</dbReference>
<accession>A0A5B8XTH7</accession>
<dbReference type="EMBL" id="CP042467">
    <property type="protein sequence ID" value="QED28855.1"/>
    <property type="molecule type" value="Genomic_DNA"/>
</dbReference>
<protein>
    <submittedName>
        <fullName evidence="1">Uncharacterized protein</fullName>
    </submittedName>
</protein>
<organism evidence="1 2">
    <name type="scientific">Microvenator marinus</name>
    <dbReference type="NCBI Taxonomy" id="2600177"/>
    <lineage>
        <taxon>Bacteria</taxon>
        <taxon>Deltaproteobacteria</taxon>
        <taxon>Bradymonadales</taxon>
        <taxon>Microvenatoraceae</taxon>
        <taxon>Microvenator</taxon>
    </lineage>
</organism>
<dbReference type="KEGG" id="bbae:FRD01_16730"/>
<reference evidence="1 2" key="1">
    <citation type="submission" date="2019-08" db="EMBL/GenBank/DDBJ databases">
        <authorList>
            <person name="Liang Q."/>
        </authorList>
    </citation>
    <scope>NUCLEOTIDE SEQUENCE [LARGE SCALE GENOMIC DNA]</scope>
    <source>
        <strain evidence="1 2">V1718</strain>
    </source>
</reference>